<evidence type="ECO:0000313" key="6">
    <source>
        <dbReference type="EMBL" id="RRT64957.1"/>
    </source>
</evidence>
<evidence type="ECO:0000313" key="7">
    <source>
        <dbReference type="Proteomes" id="UP000287651"/>
    </source>
</evidence>
<sequence length="140" mass="15125">MASSEMVSSSNPEPERDAEESNLNPNPVAPPVAPVVCLMRFASDSAAGGFMGSIFGYGELYPLLCSSCLTLLLMDGFPCANTFAILSGVHSLVSCFLKRLRGKDDGMISLPSDTLSFIDLLFEELNWYTCNCALQLLMQV</sequence>
<dbReference type="GO" id="GO:0008320">
    <property type="term" value="F:protein transmembrane transporter activity"/>
    <property type="evidence" value="ECO:0007669"/>
    <property type="project" value="TreeGrafter"/>
</dbReference>
<proteinExistence type="predicted"/>
<dbReference type="PANTHER" id="PTHR14110">
    <property type="entry name" value="MITOCHONDRIAL IMPORT INNER MEMBRANE TRANSLOCASE SUBUNIT TIM22"/>
    <property type="match status" value="1"/>
</dbReference>
<keyword evidence="4" id="KW-0472">Membrane</keyword>
<keyword evidence="2" id="KW-0812">Transmembrane</keyword>
<evidence type="ECO:0000256" key="2">
    <source>
        <dbReference type="ARBA" id="ARBA00022692"/>
    </source>
</evidence>
<dbReference type="GO" id="GO:0042721">
    <property type="term" value="C:TIM22 mitochondrial import inner membrane insertion complex"/>
    <property type="evidence" value="ECO:0007669"/>
    <property type="project" value="InterPro"/>
</dbReference>
<feature type="region of interest" description="Disordered" evidence="5">
    <location>
        <begin position="1"/>
        <end position="27"/>
    </location>
</feature>
<dbReference type="GO" id="GO:0009941">
    <property type="term" value="C:chloroplast envelope"/>
    <property type="evidence" value="ECO:0007669"/>
    <property type="project" value="TreeGrafter"/>
</dbReference>
<dbReference type="GO" id="GO:0045039">
    <property type="term" value="P:protein insertion into mitochondrial inner membrane"/>
    <property type="evidence" value="ECO:0007669"/>
    <property type="project" value="InterPro"/>
</dbReference>
<dbReference type="AlphaFoldDB" id="A0A426ZLT7"/>
<dbReference type="InterPro" id="IPR039175">
    <property type="entry name" value="TIM22"/>
</dbReference>
<name>A0A426ZLT7_ENSVE</name>
<dbReference type="Proteomes" id="UP000287651">
    <property type="component" value="Unassembled WGS sequence"/>
</dbReference>
<comment type="subcellular location">
    <subcellularLocation>
        <location evidence="1">Membrane</location>
        <topology evidence="1">Multi-pass membrane protein</topology>
    </subcellularLocation>
</comment>
<organism evidence="6 7">
    <name type="scientific">Ensete ventricosum</name>
    <name type="common">Abyssinian banana</name>
    <name type="synonym">Musa ensete</name>
    <dbReference type="NCBI Taxonomy" id="4639"/>
    <lineage>
        <taxon>Eukaryota</taxon>
        <taxon>Viridiplantae</taxon>
        <taxon>Streptophyta</taxon>
        <taxon>Embryophyta</taxon>
        <taxon>Tracheophyta</taxon>
        <taxon>Spermatophyta</taxon>
        <taxon>Magnoliopsida</taxon>
        <taxon>Liliopsida</taxon>
        <taxon>Zingiberales</taxon>
        <taxon>Musaceae</taxon>
        <taxon>Ensete</taxon>
    </lineage>
</organism>
<keyword evidence="3" id="KW-1133">Transmembrane helix</keyword>
<gene>
    <name evidence="6" type="ORF">B296_00041442</name>
</gene>
<evidence type="ECO:0000256" key="5">
    <source>
        <dbReference type="SAM" id="MobiDB-lite"/>
    </source>
</evidence>
<dbReference type="PANTHER" id="PTHR14110:SF1">
    <property type="entry name" value="CHLOROPLASTIC IMPORT INNER MEMBRANE TRANSLOCASE SUBUNIT TIM22-2-RELATED"/>
    <property type="match status" value="1"/>
</dbReference>
<dbReference type="EMBL" id="AMZH03005992">
    <property type="protein sequence ID" value="RRT64957.1"/>
    <property type="molecule type" value="Genomic_DNA"/>
</dbReference>
<evidence type="ECO:0000256" key="4">
    <source>
        <dbReference type="ARBA" id="ARBA00023136"/>
    </source>
</evidence>
<comment type="caution">
    <text evidence="6">The sequence shown here is derived from an EMBL/GenBank/DDBJ whole genome shotgun (WGS) entry which is preliminary data.</text>
</comment>
<evidence type="ECO:0000256" key="3">
    <source>
        <dbReference type="ARBA" id="ARBA00022989"/>
    </source>
</evidence>
<protein>
    <submittedName>
        <fullName evidence="6">Uncharacterized protein</fullName>
    </submittedName>
</protein>
<accession>A0A426ZLT7</accession>
<reference evidence="6 7" key="1">
    <citation type="journal article" date="2014" name="Agronomy (Basel)">
        <title>A Draft Genome Sequence for Ensete ventricosum, the Drought-Tolerant Tree Against Hunger.</title>
        <authorList>
            <person name="Harrison J."/>
            <person name="Moore K.A."/>
            <person name="Paszkiewicz K."/>
            <person name="Jones T."/>
            <person name="Grant M."/>
            <person name="Ambacheew D."/>
            <person name="Muzemil S."/>
            <person name="Studholme D.J."/>
        </authorList>
    </citation>
    <scope>NUCLEOTIDE SEQUENCE [LARGE SCALE GENOMIC DNA]</scope>
</reference>
<evidence type="ECO:0000256" key="1">
    <source>
        <dbReference type="ARBA" id="ARBA00004141"/>
    </source>
</evidence>
<dbReference type="GO" id="GO:0045036">
    <property type="term" value="P:protein targeting to chloroplast"/>
    <property type="evidence" value="ECO:0007669"/>
    <property type="project" value="TreeGrafter"/>
</dbReference>
<feature type="compositionally biased region" description="Polar residues" evidence="5">
    <location>
        <begin position="1"/>
        <end position="12"/>
    </location>
</feature>